<name>A0ABR4MSH8_9PEZI</name>
<reference evidence="5 6" key="1">
    <citation type="submission" date="2020-05" db="EMBL/GenBank/DDBJ databases">
        <title>Ceratocystis lukuohia genome.</title>
        <authorList>
            <person name="Harrington T.C."/>
            <person name="Kim K."/>
            <person name="Mayers C.G."/>
        </authorList>
    </citation>
    <scope>NUCLEOTIDE SEQUENCE [LARGE SCALE GENOMIC DNA]</scope>
    <source>
        <strain evidence="5 6">C4212</strain>
    </source>
</reference>
<feature type="compositionally biased region" description="Basic and acidic residues" evidence="3">
    <location>
        <begin position="1191"/>
        <end position="1201"/>
    </location>
</feature>
<dbReference type="Gene3D" id="1.20.920.10">
    <property type="entry name" value="Bromodomain-like"/>
    <property type="match status" value="1"/>
</dbReference>
<dbReference type="PANTHER" id="PTHR15398">
    <property type="entry name" value="BROMODOMAIN-CONTAINING PROTEIN 8"/>
    <property type="match status" value="1"/>
</dbReference>
<keyword evidence="6" id="KW-1185">Reference proteome</keyword>
<feature type="compositionally biased region" description="Polar residues" evidence="3">
    <location>
        <begin position="692"/>
        <end position="709"/>
    </location>
</feature>
<feature type="compositionally biased region" description="Acidic residues" evidence="3">
    <location>
        <begin position="1466"/>
        <end position="1476"/>
    </location>
</feature>
<feature type="compositionally biased region" description="Low complexity" evidence="3">
    <location>
        <begin position="503"/>
        <end position="549"/>
    </location>
</feature>
<protein>
    <submittedName>
        <fullName evidence="5">Bromodomain protein</fullName>
    </submittedName>
</protein>
<feature type="compositionally biased region" description="Polar residues" evidence="3">
    <location>
        <begin position="302"/>
        <end position="316"/>
    </location>
</feature>
<organism evidence="5 6">
    <name type="scientific">Ceratocystis lukuohia</name>
    <dbReference type="NCBI Taxonomy" id="2019550"/>
    <lineage>
        <taxon>Eukaryota</taxon>
        <taxon>Fungi</taxon>
        <taxon>Dikarya</taxon>
        <taxon>Ascomycota</taxon>
        <taxon>Pezizomycotina</taxon>
        <taxon>Sordariomycetes</taxon>
        <taxon>Hypocreomycetidae</taxon>
        <taxon>Microascales</taxon>
        <taxon>Ceratocystidaceae</taxon>
        <taxon>Ceratocystis</taxon>
    </lineage>
</organism>
<feature type="compositionally biased region" description="Polar residues" evidence="3">
    <location>
        <begin position="336"/>
        <end position="367"/>
    </location>
</feature>
<dbReference type="Proteomes" id="UP001610728">
    <property type="component" value="Unassembled WGS sequence"/>
</dbReference>
<feature type="region of interest" description="Disordered" evidence="3">
    <location>
        <begin position="1066"/>
        <end position="1257"/>
    </location>
</feature>
<dbReference type="RefSeq" id="XP_070862408.1">
    <property type="nucleotide sequence ID" value="XM_070999755.1"/>
</dbReference>
<accession>A0ABR4MSH8</accession>
<comment type="caution">
    <text evidence="5">The sequence shown here is derived from an EMBL/GenBank/DDBJ whole genome shotgun (WGS) entry which is preliminary data.</text>
</comment>
<keyword evidence="1 2" id="KW-0103">Bromodomain</keyword>
<evidence type="ECO:0000256" key="2">
    <source>
        <dbReference type="PROSITE-ProRule" id="PRU00035"/>
    </source>
</evidence>
<feature type="compositionally biased region" description="Low complexity" evidence="3">
    <location>
        <begin position="719"/>
        <end position="738"/>
    </location>
</feature>
<feature type="compositionally biased region" description="Polar residues" evidence="3">
    <location>
        <begin position="988"/>
        <end position="1001"/>
    </location>
</feature>
<feature type="compositionally biased region" description="Low complexity" evidence="3">
    <location>
        <begin position="470"/>
        <end position="481"/>
    </location>
</feature>
<feature type="compositionally biased region" description="Pro residues" evidence="3">
    <location>
        <begin position="1093"/>
        <end position="1104"/>
    </location>
</feature>
<feature type="compositionally biased region" description="Low complexity" evidence="3">
    <location>
        <begin position="198"/>
        <end position="216"/>
    </location>
</feature>
<feature type="compositionally biased region" description="Low complexity" evidence="3">
    <location>
        <begin position="623"/>
        <end position="645"/>
    </location>
</feature>
<evidence type="ECO:0000259" key="4">
    <source>
        <dbReference type="PROSITE" id="PS50014"/>
    </source>
</evidence>
<feature type="region of interest" description="Disordered" evidence="3">
    <location>
        <begin position="972"/>
        <end position="1012"/>
    </location>
</feature>
<proteinExistence type="predicted"/>
<evidence type="ECO:0000256" key="1">
    <source>
        <dbReference type="ARBA" id="ARBA00023117"/>
    </source>
</evidence>
<feature type="compositionally biased region" description="Low complexity" evidence="3">
    <location>
        <begin position="582"/>
        <end position="598"/>
    </location>
</feature>
<sequence length="1490" mass="158097">MDPPELPPEAFTARESYFLFRAIHVFQTLDFTLLSKKLIANEFINGADEFDEARLTPRRLWGLFRHHFLAELPNPPTQLTPDLIVDKYKNITTIDRKLGEIYYTRLKKEVLSDAQREQEAAKRQADLEVEQRRIRESLLKNTNSAVMPTQLAAAASGVGISNAVPIAPASSSARPASHIHNLGSHGQTQIQPHHAKSPHTSSSASPAVSPLAAPGPEMATKKSSVASRPPQPLNSNQTQPVIAIAAHQPTHTPRAILPATTQPASQHPAIQPAIQPTIVRPIAGPSPQQVLQAPGPPPLKAVSTSTNLEAQQTQFHQLPPKPPQPQATPQATAPQISHNVKPQQPQATVKETGQRPTQAVPSKQPLESQNSSSPNQTPPVSAATINDSPTPSADTSPSPQPQAQVPAALPSKSQSPQPSSSQVASTPAQVQTLKWERPYTPQHNTPIAQRPVPLNTTAGQHNGASTSKNSSQSRSLSPVVSNTSQWTPNRFQVAHAPGHMPEQAQAQALAQAKAQGQAQTQAQTQAQAQAPPKSQAKNLQQPQSQQQQPKPQPSRPQHPPLAAKPPAPDSAATPQTQALMVQKPQLGQAQQPSQQTQQLPPPLTVNPAVAPTIPSAPASTTLSSVPISIPSQPSSQPSEVQQKPKSPTKPIVQLSQHTRTTQSQNQTQGSSPQSEFTSQKNPQTPKKPPPQATVQAVSEPSVSPQQKSAQPVAPKASFSQTQAVSQPQQQRQPMPSHPATALARPADQPQPQATPISQAVKKPLVPISPQPFSRASGHSPRQTPAGIPEAVPQGSMKGSAEATASPTKPQPQEESPAQSQAQPPAQSQVKPQEQSQEQSQEQPQAQPQAKPQMQPQTQPHAKPQAQPQAQSQAQPQAQSQAQSQVQSQVQSQAQSQAQPQSSPKRQSQPVPLASTPKQVAKQPVQPEQATPKAPPPLITQSQAPSIIATPIHPTVSVTASQALAIAPSVSLPQLPVPQPQHPPPMATTPVQSTKPVTSTPQPKTPFAKTSLAIPDHLVPSKIAPSSTTTASSSTDALVSLIKPHAAADPQTPAPQKQALFIKRGHGTNWTLDSTPSTPGPAHTTVDSPAWEPLSPPPPRPPPTPTLQSENPITSTGLHPATPGIISSIKATPRRTNRPETPISRGSVLSKRPTRTGRAGPPRTRRSQSVVSQPDELSMDPSDFQGPGSSRIKNEDLSKMEEAGDTTADEGINSRRRGPSSVRAGKRKRQDSMDSGFNRPRPSISTPTPAVQVGPPTHVRWTRGFPRVSASVLDQIGSHRDANMFANPIREKDAPNYSTIVLQPVDIASIKKAISHGNKIAIQAAAALPDGDPGTASVDLPISEDLVPPRGIINSEQLERSLVHMFCNAVMYNPDPDRGPGPAFLAGANHGGNGSENIGYQVDEFGVVNDTRNMFLEVDKLMAELRGAEMQRNGGSLQPPPVPTASSVSSGAATARAMSLATAGGGDDTDELDELAADEVASTSTRRSRRG</sequence>
<feature type="compositionally biased region" description="Low complexity" evidence="3">
    <location>
        <begin position="1443"/>
        <end position="1461"/>
    </location>
</feature>
<evidence type="ECO:0000256" key="3">
    <source>
        <dbReference type="SAM" id="MobiDB-lite"/>
    </source>
</evidence>
<feature type="region of interest" description="Disordered" evidence="3">
    <location>
        <begin position="280"/>
        <end position="945"/>
    </location>
</feature>
<dbReference type="PANTHER" id="PTHR15398:SF4">
    <property type="entry name" value="BROMODOMAIN-CONTAINING PROTEIN 8 ISOFORM X1"/>
    <property type="match status" value="1"/>
</dbReference>
<feature type="compositionally biased region" description="Pro residues" evidence="3">
    <location>
        <begin position="550"/>
        <end position="568"/>
    </location>
</feature>
<feature type="compositionally biased region" description="Low complexity" evidence="3">
    <location>
        <begin position="655"/>
        <end position="684"/>
    </location>
</feature>
<evidence type="ECO:0000313" key="5">
    <source>
        <dbReference type="EMBL" id="KAL2891228.1"/>
    </source>
</evidence>
<dbReference type="Pfam" id="PF00439">
    <property type="entry name" value="Bromodomain"/>
    <property type="match status" value="1"/>
</dbReference>
<dbReference type="EMBL" id="JABSNW010000001">
    <property type="protein sequence ID" value="KAL2891228.1"/>
    <property type="molecule type" value="Genomic_DNA"/>
</dbReference>
<evidence type="ECO:0000313" key="6">
    <source>
        <dbReference type="Proteomes" id="UP001610728"/>
    </source>
</evidence>
<feature type="compositionally biased region" description="Low complexity" evidence="3">
    <location>
        <begin position="810"/>
        <end position="911"/>
    </location>
</feature>
<dbReference type="PROSITE" id="PS50014">
    <property type="entry name" value="BROMODOMAIN_2"/>
    <property type="match status" value="1"/>
</dbReference>
<dbReference type="GeneID" id="98114832"/>
<gene>
    <name evidence="5" type="ORF">HOO65_010586</name>
</gene>
<feature type="compositionally biased region" description="Low complexity" evidence="3">
    <location>
        <begin position="169"/>
        <end position="179"/>
    </location>
</feature>
<feature type="compositionally biased region" description="Polar residues" evidence="3">
    <location>
        <begin position="454"/>
        <end position="469"/>
    </location>
</feature>
<feature type="compositionally biased region" description="Low complexity" evidence="3">
    <location>
        <begin position="368"/>
        <end position="431"/>
    </location>
</feature>
<feature type="compositionally biased region" description="Polar residues" evidence="3">
    <location>
        <begin position="1105"/>
        <end position="1116"/>
    </location>
</feature>
<dbReference type="InterPro" id="IPR001487">
    <property type="entry name" value="Bromodomain"/>
</dbReference>
<feature type="region of interest" description="Disordered" evidence="3">
    <location>
        <begin position="169"/>
        <end position="236"/>
    </location>
</feature>
<dbReference type="SUPFAM" id="SSF47370">
    <property type="entry name" value="Bromodomain"/>
    <property type="match status" value="1"/>
</dbReference>
<dbReference type="InterPro" id="IPR036427">
    <property type="entry name" value="Bromodomain-like_sf"/>
</dbReference>
<feature type="compositionally biased region" description="Basic residues" evidence="3">
    <location>
        <begin position="1213"/>
        <end position="1228"/>
    </location>
</feature>
<feature type="region of interest" description="Disordered" evidence="3">
    <location>
        <begin position="1430"/>
        <end position="1490"/>
    </location>
</feature>
<feature type="compositionally biased region" description="Pro residues" evidence="3">
    <location>
        <begin position="974"/>
        <end position="986"/>
    </location>
</feature>
<feature type="compositionally biased region" description="Polar residues" evidence="3">
    <location>
        <begin position="1067"/>
        <end position="1076"/>
    </location>
</feature>
<feature type="domain" description="Bromo" evidence="4">
    <location>
        <begin position="1276"/>
        <end position="1372"/>
    </location>
</feature>